<proteinExistence type="predicted"/>
<gene>
    <name evidence="2" type="ORF">EV385_1253</name>
</gene>
<evidence type="ECO:0000313" key="2">
    <source>
        <dbReference type="EMBL" id="RZU49501.1"/>
    </source>
</evidence>
<dbReference type="EMBL" id="SHKY01000001">
    <property type="protein sequence ID" value="RZU49501.1"/>
    <property type="molecule type" value="Genomic_DNA"/>
</dbReference>
<accession>A0A4Q7ZGL5</accession>
<sequence length="492" mass="52708">MAEMLKRRYDLNALKVRLLADADPPSVRCELELTREHQSEPVASWQLPATELGLPPVLDCATSHGTGYEFRLPDAMAAELAQAVRGAAVPERPLWLHLVRPYGHLGLVPWEQLLVPVLPVPVLRLPDFVVEPVRSRRAVTVALCADDGPGDLGEQADLVGRLAAAIVGAIPLPTTLHIFPTAQLYERLRHIKSPVDRTDRVLLHDPAALGDDTSGTYAGADRAPVYPGSTDSAVGQHRNDWLTWMRDALCGHGVDVVHFLAGAVLRLDQGALALSDSPADPDDTGLSVVSTAALTRFLLQVGAWGCGFTSPPGNPSEMGLRLVATTVAGLRPTALLHHEARLDPGLRALADGYRLMTSPDPALPPTDGAVFVYCQPFQVATEPGRDELPGVVATAPGAAPSDKVRGLVTDAPATPTWVSASQRFVEQYEWRLHQWNDAQPVPEQLTDGVAKALELIQGVVDRYADAPAVEPQSPPPPAMDISDAPGDPEVPR</sequence>
<reference evidence="2 3" key="1">
    <citation type="submission" date="2019-02" db="EMBL/GenBank/DDBJ databases">
        <title>Sequencing the genomes of 1000 actinobacteria strains.</title>
        <authorList>
            <person name="Klenk H.-P."/>
        </authorList>
    </citation>
    <scope>NUCLEOTIDE SEQUENCE [LARGE SCALE GENOMIC DNA]</scope>
    <source>
        <strain evidence="2 3">DSM 45162</strain>
    </source>
</reference>
<organism evidence="2 3">
    <name type="scientific">Krasilnikovia cinnamomea</name>
    <dbReference type="NCBI Taxonomy" id="349313"/>
    <lineage>
        <taxon>Bacteria</taxon>
        <taxon>Bacillati</taxon>
        <taxon>Actinomycetota</taxon>
        <taxon>Actinomycetes</taxon>
        <taxon>Micromonosporales</taxon>
        <taxon>Micromonosporaceae</taxon>
        <taxon>Krasilnikovia</taxon>
    </lineage>
</organism>
<dbReference type="RefSeq" id="WP_130508569.1">
    <property type="nucleotide sequence ID" value="NZ_SHKY01000001.1"/>
</dbReference>
<name>A0A4Q7ZGL5_9ACTN</name>
<keyword evidence="3" id="KW-1185">Reference proteome</keyword>
<dbReference type="OrthoDB" id="4350050at2"/>
<evidence type="ECO:0000313" key="3">
    <source>
        <dbReference type="Proteomes" id="UP000292564"/>
    </source>
</evidence>
<comment type="caution">
    <text evidence="2">The sequence shown here is derived from an EMBL/GenBank/DDBJ whole genome shotgun (WGS) entry which is preliminary data.</text>
</comment>
<evidence type="ECO:0000256" key="1">
    <source>
        <dbReference type="SAM" id="MobiDB-lite"/>
    </source>
</evidence>
<protein>
    <submittedName>
        <fullName evidence="2">Uncharacterized protein</fullName>
    </submittedName>
</protein>
<dbReference type="Proteomes" id="UP000292564">
    <property type="component" value="Unassembled WGS sequence"/>
</dbReference>
<feature type="region of interest" description="Disordered" evidence="1">
    <location>
        <begin position="464"/>
        <end position="492"/>
    </location>
</feature>
<dbReference type="AlphaFoldDB" id="A0A4Q7ZGL5"/>